<organism evidence="1 2">
    <name type="scientific">Chionoecetes opilio</name>
    <name type="common">Atlantic snow crab</name>
    <name type="synonym">Cancer opilio</name>
    <dbReference type="NCBI Taxonomy" id="41210"/>
    <lineage>
        <taxon>Eukaryota</taxon>
        <taxon>Metazoa</taxon>
        <taxon>Ecdysozoa</taxon>
        <taxon>Arthropoda</taxon>
        <taxon>Crustacea</taxon>
        <taxon>Multicrustacea</taxon>
        <taxon>Malacostraca</taxon>
        <taxon>Eumalacostraca</taxon>
        <taxon>Eucarida</taxon>
        <taxon>Decapoda</taxon>
        <taxon>Pleocyemata</taxon>
        <taxon>Brachyura</taxon>
        <taxon>Eubrachyura</taxon>
        <taxon>Majoidea</taxon>
        <taxon>Majidae</taxon>
        <taxon>Chionoecetes</taxon>
    </lineage>
</organism>
<reference evidence="1" key="1">
    <citation type="submission" date="2020-07" db="EMBL/GenBank/DDBJ databases">
        <title>The High-quality genome of the commercially important snow crab, Chionoecetes opilio.</title>
        <authorList>
            <person name="Jeong J.-H."/>
            <person name="Ryu S."/>
        </authorList>
    </citation>
    <scope>NUCLEOTIDE SEQUENCE</scope>
    <source>
        <strain evidence="1">MADBK_172401_WGS</strain>
        <tissue evidence="1">Digestive gland</tissue>
    </source>
</reference>
<dbReference type="EMBL" id="JACEEZ010024660">
    <property type="protein sequence ID" value="KAG0709932.1"/>
    <property type="molecule type" value="Genomic_DNA"/>
</dbReference>
<dbReference type="Proteomes" id="UP000770661">
    <property type="component" value="Unassembled WGS sequence"/>
</dbReference>
<name>A0A8J4XLH6_CHIOP</name>
<evidence type="ECO:0000313" key="1">
    <source>
        <dbReference type="EMBL" id="KAG0709932.1"/>
    </source>
</evidence>
<sequence>MCILCGVWSEYDFYRLPWLLIYPWWGRGTPRALPVIAPRNGRPSHVDQPRCTTFITRGFRRDAARVTPNACDHVELFPALTRAPARASPAEKGRGTAASVCSAGLPRVPTCKPFSTTGEQRVKNFLWEIYSAADAKCLCDRP</sequence>
<dbReference type="AlphaFoldDB" id="A0A8J4XLH6"/>
<accession>A0A8J4XLH6</accession>
<comment type="caution">
    <text evidence="1">The sequence shown here is derived from an EMBL/GenBank/DDBJ whole genome shotgun (WGS) entry which is preliminary data.</text>
</comment>
<protein>
    <submittedName>
        <fullName evidence="1">Uncharacterized protein</fullName>
    </submittedName>
</protein>
<gene>
    <name evidence="1" type="ORF">GWK47_023818</name>
</gene>
<evidence type="ECO:0000313" key="2">
    <source>
        <dbReference type="Proteomes" id="UP000770661"/>
    </source>
</evidence>
<proteinExistence type="predicted"/>
<keyword evidence="2" id="KW-1185">Reference proteome</keyword>